<organism evidence="5 6">
    <name type="scientific">Desertihabitans brevis</name>
    <dbReference type="NCBI Taxonomy" id="2268447"/>
    <lineage>
        <taxon>Bacteria</taxon>
        <taxon>Bacillati</taxon>
        <taxon>Actinomycetota</taxon>
        <taxon>Actinomycetes</taxon>
        <taxon>Propionibacteriales</taxon>
        <taxon>Propionibacteriaceae</taxon>
        <taxon>Desertihabitans</taxon>
    </lineage>
</organism>
<evidence type="ECO:0000259" key="4">
    <source>
        <dbReference type="PROSITE" id="PS01124"/>
    </source>
</evidence>
<dbReference type="InterPro" id="IPR018060">
    <property type="entry name" value="HTH_AraC"/>
</dbReference>
<gene>
    <name evidence="5" type="ORF">DT076_08505</name>
</gene>
<dbReference type="Gene3D" id="1.10.10.60">
    <property type="entry name" value="Homeodomain-like"/>
    <property type="match status" value="1"/>
</dbReference>
<feature type="domain" description="HTH araC/xylS-type" evidence="4">
    <location>
        <begin position="150"/>
        <end position="248"/>
    </location>
</feature>
<comment type="caution">
    <text evidence="5">The sequence shown here is derived from an EMBL/GenBank/DDBJ whole genome shotgun (WGS) entry which is preliminary data.</text>
</comment>
<evidence type="ECO:0000313" key="6">
    <source>
        <dbReference type="Proteomes" id="UP000252770"/>
    </source>
</evidence>
<evidence type="ECO:0000313" key="5">
    <source>
        <dbReference type="EMBL" id="RCK70138.1"/>
    </source>
</evidence>
<dbReference type="EMBL" id="QOUI01000004">
    <property type="protein sequence ID" value="RCK70138.1"/>
    <property type="molecule type" value="Genomic_DNA"/>
</dbReference>
<dbReference type="SMART" id="SM00342">
    <property type="entry name" value="HTH_ARAC"/>
    <property type="match status" value="1"/>
</dbReference>
<dbReference type="PANTHER" id="PTHR46796">
    <property type="entry name" value="HTH-TYPE TRANSCRIPTIONAL ACTIVATOR RHAS-RELATED"/>
    <property type="match status" value="1"/>
</dbReference>
<dbReference type="GO" id="GO:0043565">
    <property type="term" value="F:sequence-specific DNA binding"/>
    <property type="evidence" value="ECO:0007669"/>
    <property type="project" value="InterPro"/>
</dbReference>
<dbReference type="InterPro" id="IPR009057">
    <property type="entry name" value="Homeodomain-like_sf"/>
</dbReference>
<keyword evidence="2" id="KW-0238">DNA-binding</keyword>
<evidence type="ECO:0000256" key="3">
    <source>
        <dbReference type="ARBA" id="ARBA00023163"/>
    </source>
</evidence>
<reference evidence="5 6" key="1">
    <citation type="submission" date="2018-07" db="EMBL/GenBank/DDBJ databases">
        <title>Desertimonas flava gen. nov. sp. nov.</title>
        <authorList>
            <person name="Liu S."/>
        </authorList>
    </citation>
    <scope>NUCLEOTIDE SEQUENCE [LARGE SCALE GENOMIC DNA]</scope>
    <source>
        <strain evidence="5 6">16Sb5-5</strain>
    </source>
</reference>
<keyword evidence="1" id="KW-0805">Transcription regulation</keyword>
<proteinExistence type="predicted"/>
<dbReference type="SUPFAM" id="SSF46689">
    <property type="entry name" value="Homeodomain-like"/>
    <property type="match status" value="2"/>
</dbReference>
<dbReference type="InterPro" id="IPR050204">
    <property type="entry name" value="AraC_XylS_family_regulators"/>
</dbReference>
<evidence type="ECO:0000256" key="2">
    <source>
        <dbReference type="ARBA" id="ARBA00023125"/>
    </source>
</evidence>
<evidence type="ECO:0000256" key="1">
    <source>
        <dbReference type="ARBA" id="ARBA00023015"/>
    </source>
</evidence>
<accession>A0A367YWE1</accession>
<dbReference type="Proteomes" id="UP000252770">
    <property type="component" value="Unassembled WGS sequence"/>
</dbReference>
<dbReference type="GO" id="GO:0003700">
    <property type="term" value="F:DNA-binding transcription factor activity"/>
    <property type="evidence" value="ECO:0007669"/>
    <property type="project" value="InterPro"/>
</dbReference>
<protein>
    <submittedName>
        <fullName evidence="5">AraC family transcriptional regulator</fullName>
    </submittedName>
</protein>
<name>A0A367YWE1_9ACTN</name>
<dbReference type="Pfam" id="PF12833">
    <property type="entry name" value="HTH_18"/>
    <property type="match status" value="1"/>
</dbReference>
<dbReference type="PROSITE" id="PS01124">
    <property type="entry name" value="HTH_ARAC_FAMILY_2"/>
    <property type="match status" value="1"/>
</dbReference>
<keyword evidence="6" id="KW-1185">Reference proteome</keyword>
<keyword evidence="3" id="KW-0804">Transcription</keyword>
<dbReference type="AlphaFoldDB" id="A0A367YWE1"/>
<sequence>MSLDAPPEVVTANRAVHGVHQQVDRYRLPDLWQLHLYDYSAELAVDGVDLEVSPGTLTVIPPGAQSVMRYRGPSRHLYVHFRTPAGGPGTRLPLRTSAGTALPELTGLLTSAVRHATVRPERTRADVWMVLLRMSEAPAPGGPRAPDHVAAAMSWIESRLSEPVTVPEVAAAVGVSHSQLTRLFRQRAGTTVVGYLRRRRAEVARHLLERSTISIGAVASSVGVPDLQTLNKLCRSVLGASPRQIRAAAQDGAARSHPGSPARPI</sequence>